<keyword evidence="4" id="KW-0479">Metal-binding</keyword>
<dbReference type="InterPro" id="IPR001650">
    <property type="entry name" value="Helicase_C-like"/>
</dbReference>
<dbReference type="InterPro" id="IPR006474">
    <property type="entry name" value="Helicase_Cas3_CRISPR-ass_core"/>
</dbReference>
<dbReference type="SMART" id="SM00487">
    <property type="entry name" value="DEXDc"/>
    <property type="match status" value="1"/>
</dbReference>
<comment type="caution">
    <text evidence="11">The sequence shown here is derived from an EMBL/GenBank/DDBJ whole genome shotgun (WGS) entry which is preliminary data.</text>
</comment>
<comment type="similarity">
    <text evidence="2">In the central section; belongs to the CRISPR-associated helicase Cas3 family.</text>
</comment>
<dbReference type="Gene3D" id="1.10.3210.30">
    <property type="match status" value="1"/>
</dbReference>
<dbReference type="AlphaFoldDB" id="S2DIM5"/>
<keyword evidence="3" id="KW-0540">Nuclease</keyword>
<keyword evidence="6" id="KW-0378">Hydrolase</keyword>
<organism evidence="11 12">
    <name type="scientific">Indibacter alkaliphilus (strain CCUG 57479 / KCTC 22604 / LW1)</name>
    <dbReference type="NCBI Taxonomy" id="1189612"/>
    <lineage>
        <taxon>Bacteria</taxon>
        <taxon>Pseudomonadati</taxon>
        <taxon>Bacteroidota</taxon>
        <taxon>Cytophagia</taxon>
        <taxon>Cytophagales</taxon>
        <taxon>Cyclobacteriaceae</taxon>
    </lineage>
</organism>
<dbReference type="Proteomes" id="UP000006073">
    <property type="component" value="Unassembled WGS sequence"/>
</dbReference>
<evidence type="ECO:0000313" key="12">
    <source>
        <dbReference type="Proteomes" id="UP000006073"/>
    </source>
</evidence>
<dbReference type="InterPro" id="IPR006483">
    <property type="entry name" value="CRISPR-assoc_Cas3_HD"/>
</dbReference>
<dbReference type="OrthoDB" id="9810236at2"/>
<dbReference type="InterPro" id="IPR050547">
    <property type="entry name" value="DEAD_box_RNA_helicases"/>
</dbReference>
<dbReference type="GO" id="GO:0051607">
    <property type="term" value="P:defense response to virus"/>
    <property type="evidence" value="ECO:0007669"/>
    <property type="project" value="UniProtKB-KW"/>
</dbReference>
<dbReference type="InterPro" id="IPR054712">
    <property type="entry name" value="Cas3-like_dom"/>
</dbReference>
<dbReference type="RefSeq" id="WP_009035931.1">
    <property type="nucleotide sequence ID" value="NZ_ALWO02000021.1"/>
</dbReference>
<dbReference type="Pfam" id="PF22590">
    <property type="entry name" value="Cas3-like_C_2"/>
    <property type="match status" value="1"/>
</dbReference>
<keyword evidence="7" id="KW-0347">Helicase</keyword>
<sequence length="710" mass="80126">MKPKLFAKSVHYGAIPLEDHLRAVGDTAFAFAETFGLDKEIAKTGGLLHDLGKAHPYFQNVTLGDQLPTPTQQRRFGSRPPFRHEISSLLFLPLFIKDLWPPLTEMIVGHHKSIDADRGILTLDSNLDEALTELHLGEWEEWSPAALEVLAKLGIATKKVSREEAENALEWVIDYCDQTDTGWSEWRGLLMAADHFISATEGKLNKKELPLFKSPDTTAFKRTSSLFPLSLLPADIPEKHTLLVAPTGAGKTDYLLRRCKNRLFYILPFQASINSMYDRLKAAMPSDDIRIQHGSSKLVDLEQGDEYAAILQPHCGAGAKVMTPFQLASIVFGSFGFEAQILDVRGTDVILDEIHTYSDGAQAIVMALVDRLVKLECRVHIGTATMPSALYNELKKVLNRGGGVAEVSLSPKDLSTYDRHIVHKISNEDWLDVLKEAMSMEEKEKVLIVFNTVKGAQDAYKIVEKEFSTVNKLLIHSRFKRQDRNDREAQLMAMESSDDRCILVSTQVVEVSLDISFDRMITEAAPIDALIQRFGRVNRRRTNAEKRLLKPVHVLEPSENTLPYKKKIVAESFELLPSGGSLKVTELQCMLDQVYPEVDMQGIETYIAWREEDFRYKKLSNVHGQPLLDILEMDSDVCILGADQKAYEEANWIERTKLEIPVNGKSLRPYRQHYPRLENVGNAPLVIHDEGVLELYQNLGLVLKDPDNIW</sequence>
<dbReference type="GO" id="GO:0003724">
    <property type="term" value="F:RNA helicase activity"/>
    <property type="evidence" value="ECO:0007669"/>
    <property type="project" value="TreeGrafter"/>
</dbReference>
<dbReference type="STRING" id="1189612.A33Q_0877"/>
<dbReference type="NCBIfam" id="TIGR01587">
    <property type="entry name" value="cas3_core"/>
    <property type="match status" value="1"/>
</dbReference>
<protein>
    <submittedName>
        <fullName evidence="11">CRISPR-associated helicase Cas3</fullName>
    </submittedName>
</protein>
<dbReference type="Pfam" id="PF00270">
    <property type="entry name" value="DEAD"/>
    <property type="match status" value="1"/>
</dbReference>
<evidence type="ECO:0000256" key="9">
    <source>
        <dbReference type="ARBA" id="ARBA00023118"/>
    </source>
</evidence>
<dbReference type="InterPro" id="IPR038257">
    <property type="entry name" value="CRISPR-assoc_Cas3_HD_sf"/>
</dbReference>
<evidence type="ECO:0000256" key="7">
    <source>
        <dbReference type="ARBA" id="ARBA00022806"/>
    </source>
</evidence>
<dbReference type="PANTHER" id="PTHR47963">
    <property type="entry name" value="DEAD-BOX ATP-DEPENDENT RNA HELICASE 47, MITOCHONDRIAL"/>
    <property type="match status" value="1"/>
</dbReference>
<dbReference type="PROSITE" id="PS51643">
    <property type="entry name" value="HD_CAS3"/>
    <property type="match status" value="1"/>
</dbReference>
<dbReference type="GO" id="GO:0005524">
    <property type="term" value="F:ATP binding"/>
    <property type="evidence" value="ECO:0007669"/>
    <property type="project" value="UniProtKB-KW"/>
</dbReference>
<evidence type="ECO:0000256" key="5">
    <source>
        <dbReference type="ARBA" id="ARBA00022741"/>
    </source>
</evidence>
<dbReference type="SMART" id="SM00490">
    <property type="entry name" value="HELICc"/>
    <property type="match status" value="1"/>
</dbReference>
<dbReference type="Gene3D" id="3.40.50.300">
    <property type="entry name" value="P-loop containing nucleotide triphosphate hydrolases"/>
    <property type="match status" value="2"/>
</dbReference>
<evidence type="ECO:0000256" key="1">
    <source>
        <dbReference type="ARBA" id="ARBA00006847"/>
    </source>
</evidence>
<evidence type="ECO:0000256" key="2">
    <source>
        <dbReference type="ARBA" id="ARBA00009046"/>
    </source>
</evidence>
<comment type="similarity">
    <text evidence="1">In the N-terminal section; belongs to the CRISPR-associated nuclease Cas3-HD family.</text>
</comment>
<keyword evidence="5" id="KW-0547">Nucleotide-binding</keyword>
<dbReference type="PANTHER" id="PTHR47963:SF9">
    <property type="entry name" value="CRISPR-ASSOCIATED ENDONUCLEASE_HELICASE CAS3"/>
    <property type="match status" value="1"/>
</dbReference>
<dbReference type="GO" id="GO:0003723">
    <property type="term" value="F:RNA binding"/>
    <property type="evidence" value="ECO:0007669"/>
    <property type="project" value="TreeGrafter"/>
</dbReference>
<dbReference type="GO" id="GO:0016787">
    <property type="term" value="F:hydrolase activity"/>
    <property type="evidence" value="ECO:0007669"/>
    <property type="project" value="UniProtKB-KW"/>
</dbReference>
<dbReference type="EMBL" id="ALWO02000021">
    <property type="protein sequence ID" value="EOZ98894.1"/>
    <property type="molecule type" value="Genomic_DNA"/>
</dbReference>
<gene>
    <name evidence="11" type="ORF">A33Q_0877</name>
</gene>
<dbReference type="InterPro" id="IPR011545">
    <property type="entry name" value="DEAD/DEAH_box_helicase_dom"/>
</dbReference>
<feature type="domain" description="HD Cas3-type" evidence="10">
    <location>
        <begin position="10"/>
        <end position="196"/>
    </location>
</feature>
<evidence type="ECO:0000256" key="6">
    <source>
        <dbReference type="ARBA" id="ARBA00022801"/>
    </source>
</evidence>
<evidence type="ECO:0000256" key="4">
    <source>
        <dbReference type="ARBA" id="ARBA00022723"/>
    </source>
</evidence>
<dbReference type="eggNOG" id="COG1203">
    <property type="taxonomic scope" value="Bacteria"/>
</dbReference>
<evidence type="ECO:0000259" key="10">
    <source>
        <dbReference type="PROSITE" id="PS51643"/>
    </source>
</evidence>
<reference evidence="11 12" key="1">
    <citation type="journal article" date="2013" name="Genome Announc.">
        <title>Draft Genome Sequence of Indibacter alkaliphilus Strain LW1T, Isolated from Lonar Lake, a Haloalkaline Lake in the Buldana District of Maharashtra, India.</title>
        <authorList>
            <person name="Singh A."/>
            <person name="Kumar Jangir P."/>
            <person name="Sharma R."/>
            <person name="Singh A."/>
            <person name="Kumar Pinnaka A."/>
            <person name="Shivaji S."/>
        </authorList>
    </citation>
    <scope>NUCLEOTIDE SEQUENCE [LARGE SCALE GENOMIC DNA]</scope>
    <source>
        <strain evidence="12">CCUG 57479 / KCTC 22604 / LW1</strain>
    </source>
</reference>
<dbReference type="InterPro" id="IPR027417">
    <property type="entry name" value="P-loop_NTPase"/>
</dbReference>
<name>S2DIM5_INDAL</name>
<keyword evidence="9" id="KW-0051">Antiviral defense</keyword>
<proteinExistence type="inferred from homology"/>
<evidence type="ECO:0000313" key="11">
    <source>
        <dbReference type="EMBL" id="EOZ98894.1"/>
    </source>
</evidence>
<evidence type="ECO:0000256" key="3">
    <source>
        <dbReference type="ARBA" id="ARBA00022722"/>
    </source>
</evidence>
<dbReference type="SUPFAM" id="SSF52540">
    <property type="entry name" value="P-loop containing nucleoside triphosphate hydrolases"/>
    <property type="match status" value="1"/>
</dbReference>
<keyword evidence="12" id="KW-1185">Reference proteome</keyword>
<dbReference type="CDD" id="cd09641">
    <property type="entry name" value="Cas3''_I"/>
    <property type="match status" value="1"/>
</dbReference>
<accession>S2DIM5</accession>
<dbReference type="SUPFAM" id="SSF109604">
    <property type="entry name" value="HD-domain/PDEase-like"/>
    <property type="match status" value="1"/>
</dbReference>
<keyword evidence="8" id="KW-0067">ATP-binding</keyword>
<dbReference type="eggNOG" id="COG2206">
    <property type="taxonomic scope" value="Bacteria"/>
</dbReference>
<dbReference type="Pfam" id="PF18019">
    <property type="entry name" value="Cas3_HD"/>
    <property type="match status" value="1"/>
</dbReference>
<dbReference type="GO" id="GO:0004518">
    <property type="term" value="F:nuclease activity"/>
    <property type="evidence" value="ECO:0007669"/>
    <property type="project" value="UniProtKB-KW"/>
</dbReference>
<dbReference type="InterPro" id="IPR014001">
    <property type="entry name" value="Helicase_ATP-bd"/>
</dbReference>
<dbReference type="NCBIfam" id="TIGR01596">
    <property type="entry name" value="cas3_HD"/>
    <property type="match status" value="1"/>
</dbReference>
<dbReference type="GO" id="GO:0046872">
    <property type="term" value="F:metal ion binding"/>
    <property type="evidence" value="ECO:0007669"/>
    <property type="project" value="UniProtKB-KW"/>
</dbReference>
<evidence type="ECO:0000256" key="8">
    <source>
        <dbReference type="ARBA" id="ARBA00022840"/>
    </source>
</evidence>